<keyword evidence="1" id="KW-1185">Reference proteome</keyword>
<proteinExistence type="predicted"/>
<sequence length="84" mass="10010">MNLDIILTTDSHQNFQDANEQPIFNTIQITELTSQHRKKTKEGIIVQKILSCSWSRKRRRRKKNLPLNQKCIYFLDTHNKKEKG</sequence>
<dbReference type="AlphaFoldDB" id="A0A915J5R4"/>
<evidence type="ECO:0000313" key="1">
    <source>
        <dbReference type="Proteomes" id="UP000887565"/>
    </source>
</evidence>
<accession>A0A915J5R4</accession>
<protein>
    <submittedName>
        <fullName evidence="2">Uncharacterized protein</fullName>
    </submittedName>
</protein>
<dbReference type="Proteomes" id="UP000887565">
    <property type="component" value="Unplaced"/>
</dbReference>
<evidence type="ECO:0000313" key="2">
    <source>
        <dbReference type="WBParaSite" id="nRc.2.0.1.t21475-RA"/>
    </source>
</evidence>
<organism evidence="1 2">
    <name type="scientific">Romanomermis culicivorax</name>
    <name type="common">Nematode worm</name>
    <dbReference type="NCBI Taxonomy" id="13658"/>
    <lineage>
        <taxon>Eukaryota</taxon>
        <taxon>Metazoa</taxon>
        <taxon>Ecdysozoa</taxon>
        <taxon>Nematoda</taxon>
        <taxon>Enoplea</taxon>
        <taxon>Dorylaimia</taxon>
        <taxon>Mermithida</taxon>
        <taxon>Mermithoidea</taxon>
        <taxon>Mermithidae</taxon>
        <taxon>Romanomermis</taxon>
    </lineage>
</organism>
<name>A0A915J5R4_ROMCU</name>
<reference evidence="2" key="1">
    <citation type="submission" date="2022-11" db="UniProtKB">
        <authorList>
            <consortium name="WormBaseParasite"/>
        </authorList>
    </citation>
    <scope>IDENTIFICATION</scope>
</reference>
<dbReference type="WBParaSite" id="nRc.2.0.1.t21475-RA">
    <property type="protein sequence ID" value="nRc.2.0.1.t21475-RA"/>
    <property type="gene ID" value="nRc.2.0.1.g21475"/>
</dbReference>